<evidence type="ECO:0000313" key="5">
    <source>
        <dbReference type="Proteomes" id="UP001642483"/>
    </source>
</evidence>
<evidence type="ECO:0008006" key="6">
    <source>
        <dbReference type="Google" id="ProtNLM"/>
    </source>
</evidence>
<dbReference type="Gene3D" id="3.40.30.10">
    <property type="entry name" value="Glutaredoxin"/>
    <property type="match status" value="1"/>
</dbReference>
<dbReference type="SFLD" id="SFLDG01180">
    <property type="entry name" value="SUF1"/>
    <property type="match status" value="1"/>
</dbReference>
<dbReference type="InterPro" id="IPR033468">
    <property type="entry name" value="Metaxin_GST"/>
</dbReference>
<name>A0ABP0GAF0_CLALP</name>
<organism evidence="4 5">
    <name type="scientific">Clavelina lepadiformis</name>
    <name type="common">Light-bulb sea squirt</name>
    <name type="synonym">Ascidia lepadiformis</name>
    <dbReference type="NCBI Taxonomy" id="159417"/>
    <lineage>
        <taxon>Eukaryota</taxon>
        <taxon>Metazoa</taxon>
        <taxon>Chordata</taxon>
        <taxon>Tunicata</taxon>
        <taxon>Ascidiacea</taxon>
        <taxon>Aplousobranchia</taxon>
        <taxon>Clavelinidae</taxon>
        <taxon>Clavelina</taxon>
    </lineage>
</organism>
<sequence length="265" mass="30114">MSNETAVSEQTSPSSCQTDGAADVTVYGLGRSLVAPCFSPFTLKLQTYLRMAGIKYKFEGSLKMSSKGKIPYIIHKGKQVEDTSFIVEYLNKEYSVDLNAHLSLSEKGISVAFQRLIEENLNWPLTYERWILKYNNLVDILPFTSFKKKMFKLATSSPFGMKSKVQANMHGHGIGRHSKEDIFKIAEKDLTSISNFLGDKPFLMGSKPSQVDASIFGHIGILMFAATDFRTHRFVKDNLPNLVTYCERVRERFWPDWNDRVAENI</sequence>
<dbReference type="Pfam" id="PF17172">
    <property type="entry name" value="GST_N_4"/>
    <property type="match status" value="1"/>
</dbReference>
<dbReference type="PANTHER" id="PTHR12289:SF41">
    <property type="entry name" value="FAILED AXON CONNECTIONS-RELATED"/>
    <property type="match status" value="1"/>
</dbReference>
<dbReference type="SFLD" id="SFLDS00019">
    <property type="entry name" value="Glutathione_Transferase_(cytos"/>
    <property type="match status" value="1"/>
</dbReference>
<dbReference type="CDD" id="cd03193">
    <property type="entry name" value="GST_C_Metaxin"/>
    <property type="match status" value="1"/>
</dbReference>
<dbReference type="InterPro" id="IPR050931">
    <property type="entry name" value="Mito_Protein_Transport_Metaxin"/>
</dbReference>
<dbReference type="Gene3D" id="1.20.1050.10">
    <property type="match status" value="1"/>
</dbReference>
<accession>A0ABP0GAF0</accession>
<feature type="domain" description="Metaxin glutathione S-transferase" evidence="2">
    <location>
        <begin position="186"/>
        <end position="249"/>
    </location>
</feature>
<dbReference type="EMBL" id="CAWYQH010000108">
    <property type="protein sequence ID" value="CAK8688775.1"/>
    <property type="molecule type" value="Genomic_DNA"/>
</dbReference>
<dbReference type="InterPro" id="IPR040079">
    <property type="entry name" value="Glutathione_S-Trfase"/>
</dbReference>
<dbReference type="SUPFAM" id="SSF47616">
    <property type="entry name" value="GST C-terminal domain-like"/>
    <property type="match status" value="1"/>
</dbReference>
<evidence type="ECO:0000259" key="2">
    <source>
        <dbReference type="Pfam" id="PF17171"/>
    </source>
</evidence>
<reference evidence="4 5" key="1">
    <citation type="submission" date="2024-02" db="EMBL/GenBank/DDBJ databases">
        <authorList>
            <person name="Daric V."/>
            <person name="Darras S."/>
        </authorList>
    </citation>
    <scope>NUCLEOTIDE SEQUENCE [LARGE SCALE GENOMIC DNA]</scope>
</reference>
<evidence type="ECO:0000313" key="4">
    <source>
        <dbReference type="EMBL" id="CAK8688775.1"/>
    </source>
</evidence>
<gene>
    <name evidence="4" type="ORF">CVLEPA_LOCUS20750</name>
</gene>
<dbReference type="InterPro" id="IPR012336">
    <property type="entry name" value="Thioredoxin-like_fold"/>
</dbReference>
<dbReference type="SUPFAM" id="SSF52833">
    <property type="entry name" value="Thioredoxin-like"/>
    <property type="match status" value="1"/>
</dbReference>
<dbReference type="InterPro" id="IPR026928">
    <property type="entry name" value="FAX/IsoI-like"/>
</dbReference>
<proteinExistence type="inferred from homology"/>
<dbReference type="PANTHER" id="PTHR12289">
    <property type="entry name" value="METAXIN RELATED"/>
    <property type="match status" value="1"/>
</dbReference>
<dbReference type="SFLD" id="SFLDG01200">
    <property type="entry name" value="SUF1.1"/>
    <property type="match status" value="1"/>
</dbReference>
<keyword evidence="5" id="KW-1185">Reference proteome</keyword>
<feature type="domain" description="Thioredoxin-like fold" evidence="3">
    <location>
        <begin position="40"/>
        <end position="135"/>
    </location>
</feature>
<dbReference type="InterPro" id="IPR036282">
    <property type="entry name" value="Glutathione-S-Trfase_C_sf"/>
</dbReference>
<evidence type="ECO:0000259" key="3">
    <source>
        <dbReference type="Pfam" id="PF17172"/>
    </source>
</evidence>
<comment type="caution">
    <text evidence="4">The sequence shown here is derived from an EMBL/GenBank/DDBJ whole genome shotgun (WGS) entry which is preliminary data.</text>
</comment>
<dbReference type="Pfam" id="PF17171">
    <property type="entry name" value="GST_C_6"/>
    <property type="match status" value="1"/>
</dbReference>
<protein>
    <recommendedName>
        <fullName evidence="6">Failed axon connections-like protein</fullName>
    </recommendedName>
</protein>
<comment type="similarity">
    <text evidence="1">Belongs to the FAX family.</text>
</comment>
<dbReference type="Proteomes" id="UP001642483">
    <property type="component" value="Unassembled WGS sequence"/>
</dbReference>
<dbReference type="InterPro" id="IPR036249">
    <property type="entry name" value="Thioredoxin-like_sf"/>
</dbReference>
<evidence type="ECO:0000256" key="1">
    <source>
        <dbReference type="ARBA" id="ARBA00006475"/>
    </source>
</evidence>